<dbReference type="PANTHER" id="PTHR30627:SF2">
    <property type="entry name" value="PEPTIDOGLYCAN D,D-TRANSPEPTIDASE MRDA"/>
    <property type="match status" value="1"/>
</dbReference>
<dbReference type="OrthoDB" id="9757901at2"/>
<keyword evidence="8 13" id="KW-1133">Transmembrane helix</keyword>
<evidence type="ECO:0000256" key="12">
    <source>
        <dbReference type="SAM" id="MobiDB-lite"/>
    </source>
</evidence>
<evidence type="ECO:0000256" key="9">
    <source>
        <dbReference type="ARBA" id="ARBA00023136"/>
    </source>
</evidence>
<evidence type="ECO:0000259" key="14">
    <source>
        <dbReference type="Pfam" id="PF00905"/>
    </source>
</evidence>
<evidence type="ECO:0000259" key="15">
    <source>
        <dbReference type="Pfam" id="PF03717"/>
    </source>
</evidence>
<dbReference type="RefSeq" id="WP_138210316.1">
    <property type="nucleotide sequence ID" value="NZ_CBCRUQ010000005.1"/>
</dbReference>
<evidence type="ECO:0000256" key="3">
    <source>
        <dbReference type="ARBA" id="ARBA00007171"/>
    </source>
</evidence>
<accession>A0A4U9RPR4</accession>
<dbReference type="KEGG" id="hhw:NCTC503_01689"/>
<dbReference type="Proteomes" id="UP000308489">
    <property type="component" value="Chromosome 1"/>
</dbReference>
<evidence type="ECO:0000256" key="6">
    <source>
        <dbReference type="ARBA" id="ARBA00022960"/>
    </source>
</evidence>
<dbReference type="InterPro" id="IPR001460">
    <property type="entry name" value="PCN-bd_Tpept"/>
</dbReference>
<evidence type="ECO:0000256" key="11">
    <source>
        <dbReference type="SAM" id="Coils"/>
    </source>
</evidence>
<feature type="transmembrane region" description="Helical" evidence="13">
    <location>
        <begin position="12"/>
        <end position="31"/>
    </location>
</feature>
<comment type="similarity">
    <text evidence="3">Belongs to the transpeptidase family.</text>
</comment>
<keyword evidence="17" id="KW-1185">Reference proteome</keyword>
<dbReference type="GO" id="GO:0071555">
    <property type="term" value="P:cell wall organization"/>
    <property type="evidence" value="ECO:0007669"/>
    <property type="project" value="UniProtKB-KW"/>
</dbReference>
<feature type="domain" description="Penicillin-binding protein dimerisation" evidence="15">
    <location>
        <begin position="55"/>
        <end position="372"/>
    </location>
</feature>
<dbReference type="GO" id="GO:0005886">
    <property type="term" value="C:plasma membrane"/>
    <property type="evidence" value="ECO:0007669"/>
    <property type="project" value="UniProtKB-SubCell"/>
</dbReference>
<feature type="domain" description="Penicillin-binding protein transpeptidase" evidence="14">
    <location>
        <begin position="430"/>
        <end position="740"/>
    </location>
</feature>
<protein>
    <submittedName>
        <fullName evidence="16">Penicillin-binding protein 2</fullName>
    </submittedName>
</protein>
<dbReference type="InterPro" id="IPR036138">
    <property type="entry name" value="PBP_dimer_sf"/>
</dbReference>
<dbReference type="Gene3D" id="3.90.1310.10">
    <property type="entry name" value="Penicillin-binding protein 2a (Domain 2)"/>
    <property type="match status" value="2"/>
</dbReference>
<keyword evidence="11" id="KW-0175">Coiled coil</keyword>
<dbReference type="InterPro" id="IPR005311">
    <property type="entry name" value="PBP_dimer"/>
</dbReference>
<reference evidence="16 17" key="1">
    <citation type="submission" date="2019-05" db="EMBL/GenBank/DDBJ databases">
        <authorList>
            <consortium name="Pathogen Informatics"/>
        </authorList>
    </citation>
    <scope>NUCLEOTIDE SEQUENCE [LARGE SCALE GENOMIC DNA]</scope>
    <source>
        <strain evidence="16 17">NCTC503</strain>
    </source>
</reference>
<name>A0A4U9RPR4_HATHI</name>
<dbReference type="EMBL" id="LR590481">
    <property type="protein sequence ID" value="VTQ90880.1"/>
    <property type="molecule type" value="Genomic_DNA"/>
</dbReference>
<dbReference type="GO" id="GO:0009252">
    <property type="term" value="P:peptidoglycan biosynthetic process"/>
    <property type="evidence" value="ECO:0007669"/>
    <property type="project" value="UniProtKB-KW"/>
</dbReference>
<dbReference type="SUPFAM" id="SSF56519">
    <property type="entry name" value="Penicillin binding protein dimerisation domain"/>
    <property type="match status" value="1"/>
</dbReference>
<evidence type="ECO:0000256" key="4">
    <source>
        <dbReference type="ARBA" id="ARBA00022475"/>
    </source>
</evidence>
<dbReference type="GO" id="GO:0071972">
    <property type="term" value="F:peptidoglycan L,D-transpeptidase activity"/>
    <property type="evidence" value="ECO:0007669"/>
    <property type="project" value="TreeGrafter"/>
</dbReference>
<feature type="region of interest" description="Disordered" evidence="12">
    <location>
        <begin position="978"/>
        <end position="1001"/>
    </location>
</feature>
<evidence type="ECO:0000256" key="5">
    <source>
        <dbReference type="ARBA" id="ARBA00022692"/>
    </source>
</evidence>
<evidence type="ECO:0000313" key="16">
    <source>
        <dbReference type="EMBL" id="VTQ90880.1"/>
    </source>
</evidence>
<evidence type="ECO:0000256" key="10">
    <source>
        <dbReference type="ARBA" id="ARBA00023316"/>
    </source>
</evidence>
<comment type="subcellular location">
    <subcellularLocation>
        <location evidence="2">Cell membrane</location>
    </subcellularLocation>
    <subcellularLocation>
        <location evidence="1">Membrane</location>
        <topology evidence="1">Single-pass membrane protein</topology>
    </subcellularLocation>
</comment>
<dbReference type="PANTHER" id="PTHR30627">
    <property type="entry name" value="PEPTIDOGLYCAN D,D-TRANSPEPTIDASE"/>
    <property type="match status" value="1"/>
</dbReference>
<proteinExistence type="inferred from homology"/>
<keyword evidence="9 13" id="KW-0472">Membrane</keyword>
<organism evidence="16 17">
    <name type="scientific">Hathewaya histolytica</name>
    <name type="common">Clostridium histolyticum</name>
    <dbReference type="NCBI Taxonomy" id="1498"/>
    <lineage>
        <taxon>Bacteria</taxon>
        <taxon>Bacillati</taxon>
        <taxon>Bacillota</taxon>
        <taxon>Clostridia</taxon>
        <taxon>Eubacteriales</taxon>
        <taxon>Clostridiaceae</taxon>
        <taxon>Hathewaya</taxon>
    </lineage>
</organism>
<keyword evidence="10" id="KW-0961">Cell wall biogenesis/degradation</keyword>
<dbReference type="GO" id="GO:0008658">
    <property type="term" value="F:penicillin binding"/>
    <property type="evidence" value="ECO:0007669"/>
    <property type="project" value="InterPro"/>
</dbReference>
<keyword evidence="4" id="KW-1003">Cell membrane</keyword>
<evidence type="ECO:0000256" key="7">
    <source>
        <dbReference type="ARBA" id="ARBA00022984"/>
    </source>
</evidence>
<evidence type="ECO:0000256" key="2">
    <source>
        <dbReference type="ARBA" id="ARBA00004236"/>
    </source>
</evidence>
<dbReference type="GO" id="GO:0008360">
    <property type="term" value="P:regulation of cell shape"/>
    <property type="evidence" value="ECO:0007669"/>
    <property type="project" value="UniProtKB-KW"/>
</dbReference>
<dbReference type="AlphaFoldDB" id="A0A4U9RPR4"/>
<dbReference type="InterPro" id="IPR012338">
    <property type="entry name" value="Beta-lactam/transpept-like"/>
</dbReference>
<feature type="domain" description="Penicillin-binding protein transpeptidase" evidence="14">
    <location>
        <begin position="802"/>
        <end position="952"/>
    </location>
</feature>
<keyword evidence="5 13" id="KW-0812">Transmembrane</keyword>
<gene>
    <name evidence="16" type="primary">pbpH</name>
    <name evidence="16" type="ORF">NCTC503_01689</name>
</gene>
<evidence type="ECO:0000256" key="8">
    <source>
        <dbReference type="ARBA" id="ARBA00022989"/>
    </source>
</evidence>
<dbReference type="Pfam" id="PF00905">
    <property type="entry name" value="Transpeptidase"/>
    <property type="match status" value="2"/>
</dbReference>
<evidence type="ECO:0000256" key="1">
    <source>
        <dbReference type="ARBA" id="ARBA00004167"/>
    </source>
</evidence>
<feature type="coiled-coil region" evidence="11">
    <location>
        <begin position="737"/>
        <end position="764"/>
    </location>
</feature>
<keyword evidence="6" id="KW-0133">Cell shape</keyword>
<dbReference type="Pfam" id="PF03717">
    <property type="entry name" value="PBP_dimer"/>
    <property type="match status" value="1"/>
</dbReference>
<dbReference type="Gene3D" id="3.40.710.10">
    <property type="entry name" value="DD-peptidase/beta-lactamase superfamily"/>
    <property type="match status" value="2"/>
</dbReference>
<keyword evidence="7" id="KW-0573">Peptidoglycan synthesis</keyword>
<evidence type="ECO:0000313" key="17">
    <source>
        <dbReference type="Proteomes" id="UP000308489"/>
    </source>
</evidence>
<evidence type="ECO:0000256" key="13">
    <source>
        <dbReference type="SAM" id="Phobius"/>
    </source>
</evidence>
<dbReference type="SUPFAM" id="SSF56601">
    <property type="entry name" value="beta-lactamase/transpeptidase-like"/>
    <property type="match status" value="1"/>
</dbReference>
<dbReference type="InterPro" id="IPR050515">
    <property type="entry name" value="Beta-lactam/transpept"/>
</dbReference>
<sequence length="1001" mass="113971">MKKKKRAFNRFNGFLICLAFIYVTLISRLFYLQIVKGDFYNEKANFNTHKMVLKSAPRGEIKDRNGNILATSRQSSMLIFTETEESKKNFYPTMKKVIKILKENGAGLEDDFPLKIDPYRFEFNTSNQSAIEWNETRFKKDRGIDEEILRKHFGDKKLADLKEDQKKLIDNELKKYTAEEVFDILVKKRYEIYDLVKEDYFNEKMNSFSSKSDVNREKINKELEKEWKGLSREVKTQYLKQKSDLKTIRDFVLIKDKIKMQSFSGYKPVIIANDLKEETAYIFEQLQSELPGVSILKQPIREYPNKDLASSILGYIRKINSDEENKYAEKGYDASSDYIGAAGIEEKYEELLRGTKGEESIETNKYGRKVKSLGEQTPYPGNNIHLSIDKDVQKIAEKALDDQLKRLQQLKDRKPSGEKDDVDKGNATRGAAAVINVKNGELIALVSRPGYDPNLFTTPGKLSPEEYKKFFSPDLESFGRNYIKERGLLSLSTINGKNISSMNPKQKEDFILDEMFPLAKGIEGNKTIREDIYDIYPKPFYNYGTKSLIPPGSIFKPVTAVAGLEENVITEGTRIYDAGPYNKRYRQYKGASWKYNLYKGSHGNQNLIEALRDSNNYYMYEIGDRLFSKGGVETKQGLNMIAKYAWQFGLGADPDKNPVYSTGIELDENFGQVYNFESGRKTLSVLYMYNLYDFLNKGTASIWGINYKGINIVPNSKDDSNVNEIKKKLSDKIKLQMINNNKNMKNAQVEIKKLLKDLIKFSKDLNSKRYTEKDIDGMVNAIQSSINDAAGEIKSGTNLYNASIGQGLNQFTPVQLANYVATLVNGGNRYKVHLVNKITDPDGKVIKDYSNKPEIVEKTNISPATVASVKKGMQEVTSEGGTAANVFKNFPINNGGKTGSSTFSNTQNEVGRTSYGNYVGFAPFDEPEIAVAVVLFDGGHGAYAAEVAKAVYEGYFKNEILKQKPNYKFEYPDILGLKKDEPKRENKENKNNTKKEEKLKR</sequence>